<proteinExistence type="predicted"/>
<feature type="domain" description="DUF4143" evidence="2">
    <location>
        <begin position="241"/>
        <end position="377"/>
    </location>
</feature>
<dbReference type="EMBL" id="LCDD01000012">
    <property type="protein sequence ID" value="KKS46844.1"/>
    <property type="molecule type" value="Genomic_DNA"/>
</dbReference>
<dbReference type="Pfam" id="PF13173">
    <property type="entry name" value="AAA_14"/>
    <property type="match status" value="1"/>
</dbReference>
<evidence type="ECO:0000259" key="2">
    <source>
        <dbReference type="Pfam" id="PF13635"/>
    </source>
</evidence>
<comment type="caution">
    <text evidence="3">The sequence shown here is derived from an EMBL/GenBank/DDBJ whole genome shotgun (WGS) entry which is preliminary data.</text>
</comment>
<dbReference type="Proteomes" id="UP000034320">
    <property type="component" value="Unassembled WGS sequence"/>
</dbReference>
<name>A0A0G0ZDS9_9BACT</name>
<dbReference type="AlphaFoldDB" id="A0A0G0ZDS9"/>
<dbReference type="InterPro" id="IPR027417">
    <property type="entry name" value="P-loop_NTPase"/>
</dbReference>
<feature type="domain" description="AAA" evidence="1">
    <location>
        <begin position="43"/>
        <end position="180"/>
    </location>
</feature>
<dbReference type="Pfam" id="PF13635">
    <property type="entry name" value="DUF4143"/>
    <property type="match status" value="1"/>
</dbReference>
<protein>
    <submittedName>
        <fullName evidence="3">Uncharacterized protein</fullName>
    </submittedName>
</protein>
<evidence type="ECO:0000259" key="1">
    <source>
        <dbReference type="Pfam" id="PF13173"/>
    </source>
</evidence>
<evidence type="ECO:0000313" key="4">
    <source>
        <dbReference type="Proteomes" id="UP000034320"/>
    </source>
</evidence>
<dbReference type="PANTHER" id="PTHR33295">
    <property type="entry name" value="ATPASE"/>
    <property type="match status" value="1"/>
</dbReference>
<dbReference type="SUPFAM" id="SSF52540">
    <property type="entry name" value="P-loop containing nucleoside triphosphate hydrolases"/>
    <property type="match status" value="1"/>
</dbReference>
<accession>A0A0G0ZDS9</accession>
<dbReference type="PANTHER" id="PTHR33295:SF8">
    <property type="entry name" value="AAA+ ATPASE DOMAIN-CONTAINING PROTEIN"/>
    <property type="match status" value="1"/>
</dbReference>
<sequence>MNLDTQIYQQNPQWLERTYHKPEQSWFHRPYFKKALSWLDKKLIITFTGVRRSGKSTILRQIQYFLEEKNETENIFYFSFEKSQVKYHPEVLRDIIDWYLSFFLKKSVHMLDKKVYIFLDEIQYIPFWQDVLKSYYDQTPNIKFIISGSSSLFIKKKSLESLAGRIVEITIHPLHFSEYLTIKNLFINMDMTKIFKMQTQVLTGYFEDYLRFGQFPELVKDNYTPEQAGVYLSSIEEKIIEQDLPKLYKIERIDILKLIYEFTKAHSGQVMEYKNITNDLGIDLKTTIKYFDYLNKSYLIKFCLNKMKKAVKSARTAKKIYLVSTNLSSDDIGLKVENYVFNYLHEKGHVSFFRKGNFEVDFLLTSENILLPLEVKYQNNLEKHDYTNIIKLSQKLKLNRAFIVSKNVLAENNLEGIKIRTVPASLLEEVLTI</sequence>
<gene>
    <name evidence="3" type="ORF">UV09_C0012G0013</name>
</gene>
<dbReference type="Gene3D" id="3.40.50.300">
    <property type="entry name" value="P-loop containing nucleotide triphosphate hydrolases"/>
    <property type="match status" value="1"/>
</dbReference>
<organism evidence="3 4">
    <name type="scientific">Candidatus Gottesmanbacteria bacterium GW2011_GWA2_42_18</name>
    <dbReference type="NCBI Taxonomy" id="1618442"/>
    <lineage>
        <taxon>Bacteria</taxon>
        <taxon>Candidatus Gottesmaniibacteriota</taxon>
    </lineage>
</organism>
<reference evidence="3 4" key="1">
    <citation type="journal article" date="2015" name="Nature">
        <title>rRNA introns, odd ribosomes, and small enigmatic genomes across a large radiation of phyla.</title>
        <authorList>
            <person name="Brown C.T."/>
            <person name="Hug L.A."/>
            <person name="Thomas B.C."/>
            <person name="Sharon I."/>
            <person name="Castelle C.J."/>
            <person name="Singh A."/>
            <person name="Wilkins M.J."/>
            <person name="Williams K.H."/>
            <person name="Banfield J.F."/>
        </authorList>
    </citation>
    <scope>NUCLEOTIDE SEQUENCE [LARGE SCALE GENOMIC DNA]</scope>
</reference>
<evidence type="ECO:0000313" key="3">
    <source>
        <dbReference type="EMBL" id="KKS46844.1"/>
    </source>
</evidence>
<dbReference type="InterPro" id="IPR025420">
    <property type="entry name" value="DUF4143"/>
</dbReference>
<dbReference type="InterPro" id="IPR041682">
    <property type="entry name" value="AAA_14"/>
</dbReference>